<dbReference type="EC" id="3.6.1.1" evidence="7"/>
<evidence type="ECO:0000256" key="3">
    <source>
        <dbReference type="ARBA" id="ARBA00022723"/>
    </source>
</evidence>
<dbReference type="InterPro" id="IPR036649">
    <property type="entry name" value="Pyrophosphatase_sf"/>
</dbReference>
<feature type="binding site" evidence="7">
    <location>
        <position position="70"/>
    </location>
    <ligand>
        <name>Mg(2+)</name>
        <dbReference type="ChEBI" id="CHEBI:18420"/>
        <label>2</label>
    </ligand>
</feature>
<dbReference type="NCBIfam" id="NF002317">
    <property type="entry name" value="PRK01250.1"/>
    <property type="match status" value="1"/>
</dbReference>
<comment type="cofactor">
    <cofactor evidence="1 7">
        <name>Mg(2+)</name>
        <dbReference type="ChEBI" id="CHEBI:18420"/>
    </cofactor>
</comment>
<dbReference type="AlphaFoldDB" id="A0A7C5X078"/>
<comment type="subunit">
    <text evidence="7">Homohexamer.</text>
</comment>
<evidence type="ECO:0000256" key="6">
    <source>
        <dbReference type="ARBA" id="ARBA00047820"/>
    </source>
</evidence>
<evidence type="ECO:0000256" key="7">
    <source>
        <dbReference type="HAMAP-Rule" id="MF_00209"/>
    </source>
</evidence>
<dbReference type="CDD" id="cd00412">
    <property type="entry name" value="pyrophosphatase"/>
    <property type="match status" value="1"/>
</dbReference>
<reference evidence="8" key="1">
    <citation type="journal article" date="2020" name="mSystems">
        <title>Genome- and Community-Level Interaction Insights into Carbon Utilization and Element Cycling Functions of Hydrothermarchaeota in Hydrothermal Sediment.</title>
        <authorList>
            <person name="Zhou Z."/>
            <person name="Liu Y."/>
            <person name="Xu W."/>
            <person name="Pan J."/>
            <person name="Luo Z.H."/>
            <person name="Li M."/>
        </authorList>
    </citation>
    <scope>NUCLEOTIDE SEQUENCE [LARGE SCALE GENOMIC DNA]</scope>
    <source>
        <strain evidence="8">SpSt-114</strain>
    </source>
</reference>
<comment type="subcellular location">
    <subcellularLocation>
        <location evidence="7">Cytoplasm</location>
    </subcellularLocation>
</comment>
<comment type="function">
    <text evidence="7">Catalyzes the hydrolysis of inorganic pyrophosphate (PPi) forming two phosphate ions.</text>
</comment>
<dbReference type="FunFam" id="3.90.80.10:FF:000003">
    <property type="entry name" value="Inorganic pyrophosphatase"/>
    <property type="match status" value="1"/>
</dbReference>
<protein>
    <recommendedName>
        <fullName evidence="7">Inorganic pyrophosphatase</fullName>
        <ecNumber evidence="7">3.6.1.1</ecNumber>
    </recommendedName>
    <alternativeName>
        <fullName evidence="7">Pyrophosphate phospho-hydrolase</fullName>
        <shortName evidence="7">PPase</shortName>
    </alternativeName>
</protein>
<evidence type="ECO:0000256" key="2">
    <source>
        <dbReference type="ARBA" id="ARBA00022490"/>
    </source>
</evidence>
<feature type="binding site" evidence="7">
    <location>
        <position position="102"/>
    </location>
    <ligand>
        <name>Mg(2+)</name>
        <dbReference type="ChEBI" id="CHEBI:18420"/>
        <label>1</label>
    </ligand>
</feature>
<feature type="binding site" evidence="7">
    <location>
        <position position="70"/>
    </location>
    <ligand>
        <name>Mg(2+)</name>
        <dbReference type="ChEBI" id="CHEBI:18420"/>
        <label>1</label>
    </ligand>
</feature>
<dbReference type="GO" id="GO:0005737">
    <property type="term" value="C:cytoplasm"/>
    <property type="evidence" value="ECO:0007669"/>
    <property type="project" value="UniProtKB-SubCell"/>
</dbReference>
<accession>A0A7C5X078</accession>
<feature type="binding site" evidence="7">
    <location>
        <position position="141"/>
    </location>
    <ligand>
        <name>substrate</name>
    </ligand>
</feature>
<dbReference type="SUPFAM" id="SSF50324">
    <property type="entry name" value="Inorganic pyrophosphatase"/>
    <property type="match status" value="1"/>
</dbReference>
<comment type="catalytic activity">
    <reaction evidence="6 7">
        <text>diphosphate + H2O = 2 phosphate + H(+)</text>
        <dbReference type="Rhea" id="RHEA:24576"/>
        <dbReference type="ChEBI" id="CHEBI:15377"/>
        <dbReference type="ChEBI" id="CHEBI:15378"/>
        <dbReference type="ChEBI" id="CHEBI:33019"/>
        <dbReference type="ChEBI" id="CHEBI:43474"/>
        <dbReference type="EC" id="3.6.1.1"/>
    </reaction>
</comment>
<evidence type="ECO:0000256" key="1">
    <source>
        <dbReference type="ARBA" id="ARBA00001946"/>
    </source>
</evidence>
<evidence type="ECO:0000313" key="8">
    <source>
        <dbReference type="EMBL" id="HHO73151.1"/>
    </source>
</evidence>
<keyword evidence="4 7" id="KW-0378">Hydrolase</keyword>
<keyword evidence="5 7" id="KW-0460">Magnesium</keyword>
<dbReference type="PROSITE" id="PS00387">
    <property type="entry name" value="PPASE"/>
    <property type="match status" value="1"/>
</dbReference>
<dbReference type="EMBL" id="DSAC01000010">
    <property type="protein sequence ID" value="HHO73151.1"/>
    <property type="molecule type" value="Genomic_DNA"/>
</dbReference>
<keyword evidence="3 7" id="KW-0479">Metal-binding</keyword>
<proteinExistence type="inferred from homology"/>
<dbReference type="GO" id="GO:0006796">
    <property type="term" value="P:phosphate-containing compound metabolic process"/>
    <property type="evidence" value="ECO:0007669"/>
    <property type="project" value="InterPro"/>
</dbReference>
<dbReference type="PANTHER" id="PTHR10286">
    <property type="entry name" value="INORGANIC PYROPHOSPHATASE"/>
    <property type="match status" value="1"/>
</dbReference>
<dbReference type="GO" id="GO:0004427">
    <property type="term" value="F:inorganic diphosphate phosphatase activity"/>
    <property type="evidence" value="ECO:0007669"/>
    <property type="project" value="UniProtKB-UniRule"/>
</dbReference>
<comment type="caution">
    <text evidence="8">The sequence shown here is derived from an EMBL/GenBank/DDBJ whole genome shotgun (WGS) entry which is preliminary data.</text>
</comment>
<feature type="binding site" evidence="7">
    <location>
        <position position="55"/>
    </location>
    <ligand>
        <name>substrate</name>
    </ligand>
</feature>
<dbReference type="GO" id="GO:0000287">
    <property type="term" value="F:magnesium ion binding"/>
    <property type="evidence" value="ECO:0007669"/>
    <property type="project" value="UniProtKB-UniRule"/>
</dbReference>
<name>A0A7C5X078_9AQUI</name>
<sequence>MDIKKIPAGKNPPEDIYVVVEIPQDSPIKYELNKETGAVFVDRFLFTAMHYPFNYGFIPQTLADDGDPVDVLVISRYPVAPGSVIRCRPIGGLEMRDEEGVDTKLIAVPHSKIDPTFDEIKSVDDLPKALLDRIRHFFEHYKELEPGKWVKVEGFKGVQFAIEEIKKGIENYKKKSE</sequence>
<feature type="binding site" evidence="7">
    <location>
        <position position="65"/>
    </location>
    <ligand>
        <name>Mg(2+)</name>
        <dbReference type="ChEBI" id="CHEBI:18420"/>
        <label>1</label>
    </ligand>
</feature>
<evidence type="ECO:0000256" key="4">
    <source>
        <dbReference type="ARBA" id="ARBA00022801"/>
    </source>
</evidence>
<feature type="binding site" evidence="7">
    <location>
        <position position="29"/>
    </location>
    <ligand>
        <name>substrate</name>
    </ligand>
</feature>
<dbReference type="InterPro" id="IPR008162">
    <property type="entry name" value="Pyrophosphatase"/>
</dbReference>
<dbReference type="Pfam" id="PF00719">
    <property type="entry name" value="Pyrophosphatase"/>
    <property type="match status" value="1"/>
</dbReference>
<evidence type="ECO:0000256" key="5">
    <source>
        <dbReference type="ARBA" id="ARBA00022842"/>
    </source>
</evidence>
<comment type="similarity">
    <text evidence="7">Belongs to the PPase family.</text>
</comment>
<dbReference type="HAMAP" id="MF_00209">
    <property type="entry name" value="Inorganic_PPase"/>
    <property type="match status" value="1"/>
</dbReference>
<keyword evidence="2 7" id="KW-0963">Cytoplasm</keyword>
<feature type="binding site" evidence="7">
    <location>
        <position position="43"/>
    </location>
    <ligand>
        <name>substrate</name>
    </ligand>
</feature>
<dbReference type="Gene3D" id="3.90.80.10">
    <property type="entry name" value="Inorganic pyrophosphatase"/>
    <property type="match status" value="1"/>
</dbReference>
<organism evidence="8">
    <name type="scientific">Thermocrinis ruber</name>
    <dbReference type="NCBI Taxonomy" id="75906"/>
    <lineage>
        <taxon>Bacteria</taxon>
        <taxon>Pseudomonadati</taxon>
        <taxon>Aquificota</taxon>
        <taxon>Aquificia</taxon>
        <taxon>Aquificales</taxon>
        <taxon>Aquificaceae</taxon>
        <taxon>Thermocrinis</taxon>
    </lineage>
</organism>
<gene>
    <name evidence="7" type="primary">ppa</name>
    <name evidence="8" type="ORF">ENN04_00725</name>
</gene>